<dbReference type="Proteomes" id="UP001176961">
    <property type="component" value="Unassembled WGS sequence"/>
</dbReference>
<evidence type="ECO:0000313" key="3">
    <source>
        <dbReference type="Proteomes" id="UP001176961"/>
    </source>
</evidence>
<dbReference type="GO" id="GO:0046983">
    <property type="term" value="F:protein dimerization activity"/>
    <property type="evidence" value="ECO:0007669"/>
    <property type="project" value="InterPro"/>
</dbReference>
<gene>
    <name evidence="2" type="ORF">CYNAS_LOCUS15397</name>
</gene>
<reference evidence="2" key="1">
    <citation type="submission" date="2023-07" db="EMBL/GenBank/DDBJ databases">
        <authorList>
            <consortium name="CYATHOMIX"/>
        </authorList>
    </citation>
    <scope>NUCLEOTIDE SEQUENCE</scope>
    <source>
        <strain evidence="2">N/A</strain>
    </source>
</reference>
<accession>A0AA36H3K4</accession>
<keyword evidence="3" id="KW-1185">Reference proteome</keyword>
<feature type="domain" description="HAT C-terminal dimerisation" evidence="1">
    <location>
        <begin position="85"/>
        <end position="131"/>
    </location>
</feature>
<comment type="caution">
    <text evidence="2">The sequence shown here is derived from an EMBL/GenBank/DDBJ whole genome shotgun (WGS) entry which is preliminary data.</text>
</comment>
<dbReference type="AlphaFoldDB" id="A0AA36H3K4"/>
<proteinExistence type="predicted"/>
<evidence type="ECO:0000259" key="1">
    <source>
        <dbReference type="Pfam" id="PF05699"/>
    </source>
</evidence>
<dbReference type="Pfam" id="PF05699">
    <property type="entry name" value="Dimer_Tnp_hAT"/>
    <property type="match status" value="1"/>
</dbReference>
<name>A0AA36H3K4_CYLNA</name>
<protein>
    <recommendedName>
        <fullName evidence="1">HAT C-terminal dimerisation domain-containing protein</fullName>
    </recommendedName>
</protein>
<dbReference type="SUPFAM" id="SSF53098">
    <property type="entry name" value="Ribonuclease H-like"/>
    <property type="match status" value="1"/>
</dbReference>
<dbReference type="InterPro" id="IPR008906">
    <property type="entry name" value="HATC_C_dom"/>
</dbReference>
<dbReference type="EMBL" id="CATQJL010000305">
    <property type="protein sequence ID" value="CAJ0603414.1"/>
    <property type="molecule type" value="Genomic_DNA"/>
</dbReference>
<organism evidence="2 3">
    <name type="scientific">Cylicocyclus nassatus</name>
    <name type="common">Nematode worm</name>
    <dbReference type="NCBI Taxonomy" id="53992"/>
    <lineage>
        <taxon>Eukaryota</taxon>
        <taxon>Metazoa</taxon>
        <taxon>Ecdysozoa</taxon>
        <taxon>Nematoda</taxon>
        <taxon>Chromadorea</taxon>
        <taxon>Rhabditida</taxon>
        <taxon>Rhabditina</taxon>
        <taxon>Rhabditomorpha</taxon>
        <taxon>Strongyloidea</taxon>
        <taxon>Strongylidae</taxon>
        <taxon>Cylicocyclus</taxon>
    </lineage>
</organism>
<evidence type="ECO:0000313" key="2">
    <source>
        <dbReference type="EMBL" id="CAJ0603414.1"/>
    </source>
</evidence>
<sequence length="165" mass="18884">MEADILDPNLRQQQNLYSTEVLSQFCNIPDLKDSMIRFYNTIHASVQRFAKWESNFREHSDGLSFYRTLLQYSKDLHVPDEVQQAIECVLILPASNADPERSFSAANRLSREERSNIKTESLDNIMMVQRNGPSILTVKLQQFNTPMDASCTGTWAGSRYAIESS</sequence>
<dbReference type="InterPro" id="IPR012337">
    <property type="entry name" value="RNaseH-like_sf"/>
</dbReference>